<accession>A0A1E3R706</accession>
<sequence>MPYLPNGLAGRDAICLPDVEAAEALRQTVSDAAVANVEVVPDHAALADATSSLFKSRNLTEPPFDVD</sequence>
<keyword evidence="2" id="KW-1185">Reference proteome</keyword>
<dbReference type="AlphaFoldDB" id="A0A1E3R706"/>
<proteinExistence type="predicted"/>
<organism evidence="1 2">
    <name type="scientific">Mycolicibacterium holsaticum</name>
    <dbReference type="NCBI Taxonomy" id="152142"/>
    <lineage>
        <taxon>Bacteria</taxon>
        <taxon>Bacillati</taxon>
        <taxon>Actinomycetota</taxon>
        <taxon>Actinomycetes</taxon>
        <taxon>Mycobacteriales</taxon>
        <taxon>Mycobacteriaceae</taxon>
        <taxon>Mycolicibacterium</taxon>
    </lineage>
</organism>
<evidence type="ECO:0000313" key="2">
    <source>
        <dbReference type="Proteomes" id="UP000094243"/>
    </source>
</evidence>
<comment type="caution">
    <text evidence="1">The sequence shown here is derived from an EMBL/GenBank/DDBJ whole genome shotgun (WGS) entry which is preliminary data.</text>
</comment>
<protein>
    <submittedName>
        <fullName evidence="1">Uncharacterized protein</fullName>
    </submittedName>
</protein>
<dbReference type="Proteomes" id="UP000094243">
    <property type="component" value="Unassembled WGS sequence"/>
</dbReference>
<dbReference type="EMBL" id="MIGZ01000180">
    <property type="protein sequence ID" value="ODQ85521.1"/>
    <property type="molecule type" value="Genomic_DNA"/>
</dbReference>
<gene>
    <name evidence="1" type="ORF">BHQ17_23105</name>
</gene>
<dbReference type="RefSeq" id="WP_069407401.1">
    <property type="nucleotide sequence ID" value="NZ_MIGZ01000180.1"/>
</dbReference>
<name>A0A1E3R706_9MYCO</name>
<evidence type="ECO:0000313" key="1">
    <source>
        <dbReference type="EMBL" id="ODQ85521.1"/>
    </source>
</evidence>
<reference evidence="2" key="1">
    <citation type="submission" date="2016-09" db="EMBL/GenBank/DDBJ databases">
        <authorList>
            <person name="Greninger A.L."/>
            <person name="Jerome K.R."/>
            <person name="Mcnair B."/>
            <person name="Wallis C."/>
            <person name="Fang F."/>
        </authorList>
    </citation>
    <scope>NUCLEOTIDE SEQUENCE [LARGE SCALE GENOMIC DNA]</scope>
    <source>
        <strain evidence="2">M7</strain>
    </source>
</reference>